<organism evidence="1 2">
    <name type="scientific">Actinokineospora cianjurensis</name>
    <dbReference type="NCBI Taxonomy" id="585224"/>
    <lineage>
        <taxon>Bacteria</taxon>
        <taxon>Bacillati</taxon>
        <taxon>Actinomycetota</taxon>
        <taxon>Actinomycetes</taxon>
        <taxon>Pseudonocardiales</taxon>
        <taxon>Pseudonocardiaceae</taxon>
        <taxon>Actinokineospora</taxon>
    </lineage>
</organism>
<dbReference type="EMBL" id="RCDD01000002">
    <property type="protein sequence ID" value="RLK58659.1"/>
    <property type="molecule type" value="Genomic_DNA"/>
</dbReference>
<evidence type="ECO:0000313" key="1">
    <source>
        <dbReference type="EMBL" id="RLK58659.1"/>
    </source>
</evidence>
<protein>
    <submittedName>
        <fullName evidence="1">Uncharacterized protein</fullName>
    </submittedName>
</protein>
<dbReference type="AlphaFoldDB" id="A0A421B2P9"/>
<gene>
    <name evidence="1" type="ORF">CLV68_3131</name>
</gene>
<sequence length="59" mass="6099">MCLSPIPAVAAALSTHGNPDEPPEQEPVGCELGASRVAEVAQARLTEPVRDVARTCCIA</sequence>
<name>A0A421B2P9_9PSEU</name>
<comment type="caution">
    <text evidence="1">The sequence shown here is derived from an EMBL/GenBank/DDBJ whole genome shotgun (WGS) entry which is preliminary data.</text>
</comment>
<reference evidence="1 2" key="1">
    <citation type="submission" date="2018-10" db="EMBL/GenBank/DDBJ databases">
        <title>Genomic Encyclopedia of Archaeal and Bacterial Type Strains, Phase II (KMG-II): from individual species to whole genera.</title>
        <authorList>
            <person name="Goeker M."/>
        </authorList>
    </citation>
    <scope>NUCLEOTIDE SEQUENCE [LARGE SCALE GENOMIC DNA]</scope>
    <source>
        <strain evidence="1 2">DSM 45657</strain>
    </source>
</reference>
<dbReference type="Proteomes" id="UP000282454">
    <property type="component" value="Unassembled WGS sequence"/>
</dbReference>
<keyword evidence="2" id="KW-1185">Reference proteome</keyword>
<accession>A0A421B2P9</accession>
<evidence type="ECO:0000313" key="2">
    <source>
        <dbReference type="Proteomes" id="UP000282454"/>
    </source>
</evidence>
<proteinExistence type="predicted"/>